<dbReference type="PANTHER" id="PTHR45674">
    <property type="entry name" value="DNA LIGASE 1/3 FAMILY MEMBER"/>
    <property type="match status" value="1"/>
</dbReference>
<organism evidence="4 5">
    <name type="scientific">Bradyrhizobium arachidis</name>
    <dbReference type="NCBI Taxonomy" id="858423"/>
    <lineage>
        <taxon>Bacteria</taxon>
        <taxon>Pseudomonadati</taxon>
        <taxon>Pseudomonadota</taxon>
        <taxon>Alphaproteobacteria</taxon>
        <taxon>Hyphomicrobiales</taxon>
        <taxon>Nitrobacteraceae</taxon>
        <taxon>Bradyrhizobium</taxon>
    </lineage>
</organism>
<proteinExistence type="inferred from homology"/>
<dbReference type="InterPro" id="IPR050191">
    <property type="entry name" value="ATP-dep_DNA_ligase"/>
</dbReference>
<evidence type="ECO:0000313" key="4">
    <source>
        <dbReference type="EMBL" id="QOZ73709.1"/>
    </source>
</evidence>
<feature type="domain" description="ATP-dependent DNA ligase family profile" evidence="3">
    <location>
        <begin position="91"/>
        <end position="183"/>
    </location>
</feature>
<gene>
    <name evidence="4" type="ORF">WN72_33355</name>
</gene>
<dbReference type="GO" id="GO:0003910">
    <property type="term" value="F:DNA ligase (ATP) activity"/>
    <property type="evidence" value="ECO:0007669"/>
    <property type="project" value="InterPro"/>
</dbReference>
<dbReference type="Proteomes" id="UP000594015">
    <property type="component" value="Chromosome"/>
</dbReference>
<keyword evidence="2 4" id="KW-0436">Ligase</keyword>
<evidence type="ECO:0000256" key="2">
    <source>
        <dbReference type="ARBA" id="ARBA00022598"/>
    </source>
</evidence>
<dbReference type="Pfam" id="PF01068">
    <property type="entry name" value="DNA_ligase_A_M"/>
    <property type="match status" value="1"/>
</dbReference>
<dbReference type="Gene3D" id="3.30.1490.70">
    <property type="match status" value="1"/>
</dbReference>
<dbReference type="KEGG" id="barh:WN72_33355"/>
<accession>A0AAE7NX94</accession>
<dbReference type="Gene3D" id="3.30.470.30">
    <property type="entry name" value="DNA ligase/mRNA capping enzyme"/>
    <property type="match status" value="1"/>
</dbReference>
<sequence length="194" mass="22159">MVYELCLATAAKQVPSGPDWIHEVKHDGYRMLVIREDAHVRLLSRNGTDWTKRYPWIAGTALKNRQKQFVIDGEAVILGVDGISDFNALHSRQHDHEMQLYAFDILAMGGKDLRSLPLHRRKANLQQLLARRPGGISVAPFERGEIGPDLFRAACRLGLEGLVSKHRDKPYRGGRQKHWIKIKNRSHPAMDREL</sequence>
<reference evidence="4 5" key="1">
    <citation type="submission" date="2018-06" db="EMBL/GenBank/DDBJ databases">
        <title>Comparative genomics of Bradyrhizobium nodulating Arachidis hypogaea.</title>
        <authorList>
            <person name="Li Y."/>
        </authorList>
    </citation>
    <scope>NUCLEOTIDE SEQUENCE [LARGE SCALE GENOMIC DNA]</scope>
    <source>
        <strain evidence="4 5">CCBAU 051107</strain>
    </source>
</reference>
<dbReference type="PROSITE" id="PS50160">
    <property type="entry name" value="DNA_LIGASE_A3"/>
    <property type="match status" value="1"/>
</dbReference>
<dbReference type="RefSeq" id="WP_092213130.1">
    <property type="nucleotide sequence ID" value="NZ_CP030050.1"/>
</dbReference>
<evidence type="ECO:0000313" key="5">
    <source>
        <dbReference type="Proteomes" id="UP000594015"/>
    </source>
</evidence>
<dbReference type="AlphaFoldDB" id="A0AAE7NX94"/>
<dbReference type="PANTHER" id="PTHR45674:SF4">
    <property type="entry name" value="DNA LIGASE 1"/>
    <property type="match status" value="1"/>
</dbReference>
<dbReference type="GO" id="GO:0006281">
    <property type="term" value="P:DNA repair"/>
    <property type="evidence" value="ECO:0007669"/>
    <property type="project" value="InterPro"/>
</dbReference>
<evidence type="ECO:0000259" key="3">
    <source>
        <dbReference type="PROSITE" id="PS50160"/>
    </source>
</evidence>
<dbReference type="SUPFAM" id="SSF56091">
    <property type="entry name" value="DNA ligase/mRNA capping enzyme, catalytic domain"/>
    <property type="match status" value="1"/>
</dbReference>
<comment type="similarity">
    <text evidence="1">Belongs to the ATP-dependent DNA ligase family.</text>
</comment>
<protein>
    <submittedName>
        <fullName evidence="4">DNA ligase</fullName>
    </submittedName>
</protein>
<dbReference type="GO" id="GO:0006310">
    <property type="term" value="P:DNA recombination"/>
    <property type="evidence" value="ECO:0007669"/>
    <property type="project" value="InterPro"/>
</dbReference>
<dbReference type="CDD" id="cd07906">
    <property type="entry name" value="Adenylation_DNA_ligase_LigD_LigC"/>
    <property type="match status" value="1"/>
</dbReference>
<dbReference type="EMBL" id="CP030050">
    <property type="protein sequence ID" value="QOZ73709.1"/>
    <property type="molecule type" value="Genomic_DNA"/>
</dbReference>
<name>A0AAE7NX94_9BRAD</name>
<dbReference type="GO" id="GO:0005524">
    <property type="term" value="F:ATP binding"/>
    <property type="evidence" value="ECO:0007669"/>
    <property type="project" value="InterPro"/>
</dbReference>
<evidence type="ECO:0000256" key="1">
    <source>
        <dbReference type="ARBA" id="ARBA00007572"/>
    </source>
</evidence>
<dbReference type="InterPro" id="IPR012310">
    <property type="entry name" value="DNA_ligase_ATP-dep_cent"/>
</dbReference>